<organism evidence="13 14">
    <name type="scientific">Cyprinus carpio</name>
    <name type="common">Common carp</name>
    <dbReference type="NCBI Taxonomy" id="7962"/>
    <lineage>
        <taxon>Eukaryota</taxon>
        <taxon>Metazoa</taxon>
        <taxon>Chordata</taxon>
        <taxon>Craniata</taxon>
        <taxon>Vertebrata</taxon>
        <taxon>Euteleostomi</taxon>
        <taxon>Actinopterygii</taxon>
        <taxon>Neopterygii</taxon>
        <taxon>Teleostei</taxon>
        <taxon>Ostariophysi</taxon>
        <taxon>Cypriniformes</taxon>
        <taxon>Cyprinidae</taxon>
        <taxon>Cyprininae</taxon>
        <taxon>Cyprinus</taxon>
    </lineage>
</organism>
<evidence type="ECO:0000259" key="12">
    <source>
        <dbReference type="Pfam" id="PF19675"/>
    </source>
</evidence>
<evidence type="ECO:0000256" key="2">
    <source>
        <dbReference type="ARBA" id="ARBA00010977"/>
    </source>
</evidence>
<dbReference type="GO" id="GO:0005664">
    <property type="term" value="C:nuclear origin of replication recognition complex"/>
    <property type="evidence" value="ECO:0007669"/>
    <property type="project" value="InterPro"/>
</dbReference>
<dbReference type="AlphaFoldDB" id="A0A8C1QJ02"/>
<dbReference type="Pfam" id="PF18137">
    <property type="entry name" value="WHD_ORC"/>
    <property type="match status" value="1"/>
</dbReference>
<evidence type="ECO:0000259" key="10">
    <source>
        <dbReference type="Pfam" id="PF07034"/>
    </source>
</evidence>
<keyword evidence="5" id="KW-0235">DNA replication</keyword>
<comment type="subunit">
    <text evidence="8">Component of ORC, a complex composed of at least 6 subunits: ORC1, ORC2, ORC3, ORC4, ORC5 and ORC6. ORC is regulated in a cell-cycle dependent manner. It is sequentially assembled at the exit from anaphase of mitosis and disassembled as cells enter S phase.</text>
</comment>
<feature type="domain" description="Origin recognition complex subunit 3 N-terminal" evidence="10">
    <location>
        <begin position="7"/>
        <end position="343"/>
    </location>
</feature>
<dbReference type="Proteomes" id="UP000694427">
    <property type="component" value="Unplaced"/>
</dbReference>
<dbReference type="Pfam" id="PF07034">
    <property type="entry name" value="ORC3_N"/>
    <property type="match status" value="1"/>
</dbReference>
<feature type="domain" description="Origin recognition complex subunit 3 insertion" evidence="12">
    <location>
        <begin position="355"/>
        <end position="582"/>
    </location>
</feature>
<keyword evidence="4" id="KW-0597">Phosphoprotein</keyword>
<evidence type="ECO:0000256" key="3">
    <source>
        <dbReference type="ARBA" id="ARBA00019085"/>
    </source>
</evidence>
<reference evidence="13" key="1">
    <citation type="submission" date="2025-08" db="UniProtKB">
        <authorList>
            <consortium name="Ensembl"/>
        </authorList>
    </citation>
    <scope>IDENTIFICATION</scope>
</reference>
<evidence type="ECO:0000256" key="7">
    <source>
        <dbReference type="ARBA" id="ARBA00023242"/>
    </source>
</evidence>
<keyword evidence="14" id="KW-1185">Reference proteome</keyword>
<dbReference type="InterPro" id="IPR020795">
    <property type="entry name" value="ORC3"/>
</dbReference>
<evidence type="ECO:0000259" key="11">
    <source>
        <dbReference type="Pfam" id="PF18137"/>
    </source>
</evidence>
<dbReference type="GO" id="GO:0006270">
    <property type="term" value="P:DNA replication initiation"/>
    <property type="evidence" value="ECO:0007669"/>
    <property type="project" value="TreeGrafter"/>
</dbReference>
<dbReference type="GO" id="GO:0031261">
    <property type="term" value="C:DNA replication preinitiation complex"/>
    <property type="evidence" value="ECO:0007669"/>
    <property type="project" value="TreeGrafter"/>
</dbReference>
<evidence type="ECO:0000256" key="8">
    <source>
        <dbReference type="ARBA" id="ARBA00026084"/>
    </source>
</evidence>
<comment type="subcellular location">
    <subcellularLocation>
        <location evidence="1">Nucleus</location>
    </subcellularLocation>
</comment>
<dbReference type="Pfam" id="PF19675">
    <property type="entry name" value="ORC3_ins"/>
    <property type="match status" value="1"/>
</dbReference>
<accession>A0A8C1QJ02</accession>
<dbReference type="GO" id="GO:0003688">
    <property type="term" value="F:DNA replication origin binding"/>
    <property type="evidence" value="ECO:0007669"/>
    <property type="project" value="TreeGrafter"/>
</dbReference>
<evidence type="ECO:0000256" key="5">
    <source>
        <dbReference type="ARBA" id="ARBA00022705"/>
    </source>
</evidence>
<feature type="domain" description="Origin recognition complex subunit 3 winged helix C-terminal" evidence="11">
    <location>
        <begin position="595"/>
        <end position="707"/>
    </location>
</feature>
<evidence type="ECO:0000256" key="6">
    <source>
        <dbReference type="ARBA" id="ARBA00023125"/>
    </source>
</evidence>
<comment type="similarity">
    <text evidence="2">Belongs to the ORC3 family.</text>
</comment>
<evidence type="ECO:0000256" key="4">
    <source>
        <dbReference type="ARBA" id="ARBA00022553"/>
    </source>
</evidence>
<dbReference type="PANTHER" id="PTHR12748:SF0">
    <property type="entry name" value="ORIGIN RECOGNITION COMPLEX SUBUNIT 3"/>
    <property type="match status" value="1"/>
</dbReference>
<dbReference type="InterPro" id="IPR040855">
    <property type="entry name" value="ORC_WH_C"/>
</dbReference>
<dbReference type="InterPro" id="IPR045667">
    <property type="entry name" value="ORC3_N"/>
</dbReference>
<dbReference type="InterPro" id="IPR045663">
    <property type="entry name" value="ORC3_ins"/>
</dbReference>
<keyword evidence="6" id="KW-0238">DNA-binding</keyword>
<evidence type="ECO:0000313" key="13">
    <source>
        <dbReference type="Ensembl" id="ENSCCRP00010044008.1"/>
    </source>
</evidence>
<reference evidence="13" key="2">
    <citation type="submission" date="2025-09" db="UniProtKB">
        <authorList>
            <consortium name="Ensembl"/>
        </authorList>
    </citation>
    <scope>IDENTIFICATION</scope>
</reference>
<proteinExistence type="inferred from homology"/>
<dbReference type="PANTHER" id="PTHR12748">
    <property type="entry name" value="ORIGIN RECOGNITION COMPLEX SUBUNIT 3"/>
    <property type="match status" value="1"/>
</dbReference>
<evidence type="ECO:0000256" key="9">
    <source>
        <dbReference type="ARBA" id="ARBA00045241"/>
    </source>
</evidence>
<sequence>MSEIPLTSSVSKGCFVFKSASKKRKRHVGVGGYLVDDSDENGSDRFRICQKLWETVQTNTEVIQDQLNKKVLDSLAEFIKKHGLGCSSDNWRQRAREIPTAALMLGVNVPDHAMTFRSLCNLLQDSVTPFVVSVHAKECAAVKLLIQKVLEQLMGRGVSVDEEQEDDTALLQRTQCTISALCQWYKTVTKKSTQVFPQRTESLTNSDFPQSLPVVVIFKDFEAFNSQVLQDFILICSRYTQELPFIFIFGIATSPSAIQHRLPHSVSSLLCIEVFHSLSCTQHLASVFDKLILNSQFPFKLSSRVIQVLVGIFLYHDFSVQNFVKGLQFSMLEHFKSQPLSMLCCQKQEALLSAKTLSKKNVERIRHLPSFMRYVETQEPQEQVRLLTNDEHVKEVCQKLLKNLHKYHKNYYPILQCLHSLTSSLPKFPLGKHIRELHVSCIEKNLWETEEYDSALQLLRILAKDELVAALRKCAEILKSTKILQNVLQQLEDFIGRLEALEGVSSEDSSGNGIISGKMEYQKTDLFQLQKTLLEKESRRTKRMNPFEVLRSQVIEFIDSLVREYLTPAELQPLNEVCYYSSSGVLRQRLNVTPRTSIQAALSHPFYYLQNESLKTDAGTISSAAPDLCIVYKLHLECGRLINLYDWLEAFLTVMSAAEDQDTNSEECGKYDSLKHARFIQAVSEMEFLGFIKSTKQKTDHVARLTWGGC</sequence>
<comment type="function">
    <text evidence="9">Component of the origin recognition complex (ORC) that binds origins of replication. DNA-binding is ATP-dependent. The specific DNA sequences that define origins of replication have not been identified yet. ORC is required to assemble the pre-replication complex necessary to initiate DNA replication. Binds histone H3 and H4 trimethylation marks H3K9me3, H3K27me3 and H4K20me3.</text>
</comment>
<dbReference type="CDD" id="cd20704">
    <property type="entry name" value="Orc3"/>
    <property type="match status" value="1"/>
</dbReference>
<evidence type="ECO:0000256" key="1">
    <source>
        <dbReference type="ARBA" id="ARBA00004123"/>
    </source>
</evidence>
<protein>
    <recommendedName>
        <fullName evidence="3">Origin recognition complex subunit 3</fullName>
    </recommendedName>
</protein>
<dbReference type="GO" id="GO:0005656">
    <property type="term" value="C:nuclear pre-replicative complex"/>
    <property type="evidence" value="ECO:0007669"/>
    <property type="project" value="TreeGrafter"/>
</dbReference>
<keyword evidence="7" id="KW-0539">Nucleus</keyword>
<dbReference type="Ensembl" id="ENSCCRT00010048279.1">
    <property type="protein sequence ID" value="ENSCCRP00010044008.1"/>
    <property type="gene ID" value="ENSCCRG00010017604.1"/>
</dbReference>
<name>A0A8C1QJ02_CYPCA</name>
<evidence type="ECO:0000313" key="14">
    <source>
        <dbReference type="Proteomes" id="UP000694427"/>
    </source>
</evidence>